<evidence type="ECO:0000313" key="2">
    <source>
        <dbReference type="Proteomes" id="UP000320839"/>
    </source>
</evidence>
<dbReference type="AlphaFoldDB" id="A0A518FW30"/>
<dbReference type="Gene3D" id="3.40.1260.10">
    <property type="entry name" value="DsrEFH-like"/>
    <property type="match status" value="1"/>
</dbReference>
<evidence type="ECO:0000313" key="1">
    <source>
        <dbReference type="EMBL" id="QDV20541.1"/>
    </source>
</evidence>
<accession>A0A518FW30</accession>
<dbReference type="Pfam" id="PF02635">
    <property type="entry name" value="DsrE"/>
    <property type="match status" value="1"/>
</dbReference>
<dbReference type="InterPro" id="IPR027396">
    <property type="entry name" value="DsrEFH-like"/>
</dbReference>
<organism evidence="1 2">
    <name type="scientific">Gimesia panareensis</name>
    <dbReference type="NCBI Taxonomy" id="2527978"/>
    <lineage>
        <taxon>Bacteria</taxon>
        <taxon>Pseudomonadati</taxon>
        <taxon>Planctomycetota</taxon>
        <taxon>Planctomycetia</taxon>
        <taxon>Planctomycetales</taxon>
        <taxon>Planctomycetaceae</taxon>
        <taxon>Gimesia</taxon>
    </lineage>
</organism>
<name>A0A518FW30_9PLAN</name>
<dbReference type="OrthoDB" id="9812053at2"/>
<gene>
    <name evidence="1" type="ORF">Pan153_52160</name>
</gene>
<dbReference type="PANTHER" id="PTHR34874:SF1">
    <property type="entry name" value="PROTEIN YCHN"/>
    <property type="match status" value="1"/>
</dbReference>
<dbReference type="GO" id="GO:0005829">
    <property type="term" value="C:cytosol"/>
    <property type="evidence" value="ECO:0007669"/>
    <property type="project" value="TreeGrafter"/>
</dbReference>
<dbReference type="InterPro" id="IPR003787">
    <property type="entry name" value="Sulphur_relay_DsrE/F-like"/>
</dbReference>
<reference evidence="1 2" key="1">
    <citation type="submission" date="2019-02" db="EMBL/GenBank/DDBJ databases">
        <title>Deep-cultivation of Planctomycetes and their phenomic and genomic characterization uncovers novel biology.</title>
        <authorList>
            <person name="Wiegand S."/>
            <person name="Jogler M."/>
            <person name="Boedeker C."/>
            <person name="Pinto D."/>
            <person name="Vollmers J."/>
            <person name="Rivas-Marin E."/>
            <person name="Kohn T."/>
            <person name="Peeters S.H."/>
            <person name="Heuer A."/>
            <person name="Rast P."/>
            <person name="Oberbeckmann S."/>
            <person name="Bunk B."/>
            <person name="Jeske O."/>
            <person name="Meyerdierks A."/>
            <person name="Storesund J.E."/>
            <person name="Kallscheuer N."/>
            <person name="Luecker S."/>
            <person name="Lage O.M."/>
            <person name="Pohl T."/>
            <person name="Merkel B.J."/>
            <person name="Hornburger P."/>
            <person name="Mueller R.-W."/>
            <person name="Bruemmer F."/>
            <person name="Labrenz M."/>
            <person name="Spormann A.M."/>
            <person name="Op den Camp H."/>
            <person name="Overmann J."/>
            <person name="Amann R."/>
            <person name="Jetten M.S.M."/>
            <person name="Mascher T."/>
            <person name="Medema M.H."/>
            <person name="Devos D.P."/>
            <person name="Kaster A.-K."/>
            <person name="Ovreas L."/>
            <person name="Rohde M."/>
            <person name="Galperin M.Y."/>
            <person name="Jogler C."/>
        </authorList>
    </citation>
    <scope>NUCLEOTIDE SEQUENCE [LARGE SCALE GENOMIC DNA]</scope>
    <source>
        <strain evidence="1 2">Pan153</strain>
    </source>
</reference>
<dbReference type="SUPFAM" id="SSF75169">
    <property type="entry name" value="DsrEFH-like"/>
    <property type="match status" value="1"/>
</dbReference>
<sequence>MARFLFILNDPPYGNERSYNGLRLAGSIARHDDNQVKVFLIGDAAVCAKSGQKVPQGYYNLEVMLHRILSHQGEIGVCGSCMEARGIAEDELVDGCQLSDMDQLTDWTLWSYKVLVF</sequence>
<dbReference type="PANTHER" id="PTHR34874">
    <property type="entry name" value="PROTEIN YCHN"/>
    <property type="match status" value="1"/>
</dbReference>
<proteinExistence type="predicted"/>
<dbReference type="EMBL" id="CP036317">
    <property type="protein sequence ID" value="QDV20541.1"/>
    <property type="molecule type" value="Genomic_DNA"/>
</dbReference>
<dbReference type="RefSeq" id="WP_145458787.1">
    <property type="nucleotide sequence ID" value="NZ_CP036317.1"/>
</dbReference>
<dbReference type="Proteomes" id="UP000320839">
    <property type="component" value="Chromosome"/>
</dbReference>
<protein>
    <submittedName>
        <fullName evidence="1">DsrE/DsrF-like family protein</fullName>
    </submittedName>
</protein>